<evidence type="ECO:0000313" key="2">
    <source>
        <dbReference type="EnsemblPlants" id="KRH10469"/>
    </source>
</evidence>
<dbReference type="InParanoid" id="A0A0R0FX51"/>
<reference evidence="1" key="3">
    <citation type="submission" date="2018-07" db="EMBL/GenBank/DDBJ databases">
        <title>WGS assembly of Glycine max.</title>
        <authorList>
            <person name="Schmutz J."/>
            <person name="Cannon S."/>
            <person name="Schlueter J."/>
            <person name="Ma J."/>
            <person name="Mitros T."/>
            <person name="Nelson W."/>
            <person name="Hyten D."/>
            <person name="Song Q."/>
            <person name="Thelen J."/>
            <person name="Cheng J."/>
            <person name="Xu D."/>
            <person name="Hellsten U."/>
            <person name="May G."/>
            <person name="Yu Y."/>
            <person name="Sakurai T."/>
            <person name="Umezawa T."/>
            <person name="Bhattacharyya M."/>
            <person name="Sandhu D."/>
            <person name="Valliyodan B."/>
            <person name="Lindquist E."/>
            <person name="Peto M."/>
            <person name="Grant D."/>
            <person name="Shu S."/>
            <person name="Goodstein D."/>
            <person name="Barry K."/>
            <person name="Futrell-Griggs M."/>
            <person name="Abernathy B."/>
            <person name="Du J."/>
            <person name="Tian Z."/>
            <person name="Zhu L."/>
            <person name="Gill N."/>
            <person name="Joshi T."/>
            <person name="Libault M."/>
            <person name="Sethuraman A."/>
            <person name="Zhang X."/>
            <person name="Shinozaki K."/>
            <person name="Nguyen H."/>
            <person name="Wing R."/>
            <person name="Cregan P."/>
            <person name="Specht J."/>
            <person name="Grimwood J."/>
            <person name="Rokhsar D."/>
            <person name="Stacey G."/>
            <person name="Shoemaker R."/>
            <person name="Jackson S."/>
        </authorList>
    </citation>
    <scope>NUCLEOTIDE SEQUENCE</scope>
    <source>
        <tissue evidence="1">Callus</tissue>
    </source>
</reference>
<evidence type="ECO:0000313" key="3">
    <source>
        <dbReference type="Proteomes" id="UP000008827"/>
    </source>
</evidence>
<proteinExistence type="predicted"/>
<keyword evidence="3" id="KW-1185">Reference proteome</keyword>
<gene>
    <name evidence="1" type="ORF">GLYMA_15G049400</name>
</gene>
<reference evidence="1 2" key="1">
    <citation type="journal article" date="2010" name="Nature">
        <title>Genome sequence of the palaeopolyploid soybean.</title>
        <authorList>
            <person name="Schmutz J."/>
            <person name="Cannon S.B."/>
            <person name="Schlueter J."/>
            <person name="Ma J."/>
            <person name="Mitros T."/>
            <person name="Nelson W."/>
            <person name="Hyten D.L."/>
            <person name="Song Q."/>
            <person name="Thelen J.J."/>
            <person name="Cheng J."/>
            <person name="Xu D."/>
            <person name="Hellsten U."/>
            <person name="May G.D."/>
            <person name="Yu Y."/>
            <person name="Sakurai T."/>
            <person name="Umezawa T."/>
            <person name="Bhattacharyya M.K."/>
            <person name="Sandhu D."/>
            <person name="Valliyodan B."/>
            <person name="Lindquist E."/>
            <person name="Peto M."/>
            <person name="Grant D."/>
            <person name="Shu S."/>
            <person name="Goodstein D."/>
            <person name="Barry K."/>
            <person name="Futrell-Griggs M."/>
            <person name="Abernathy B."/>
            <person name="Du J."/>
            <person name="Tian Z."/>
            <person name="Zhu L."/>
            <person name="Gill N."/>
            <person name="Joshi T."/>
            <person name="Libault M."/>
            <person name="Sethuraman A."/>
            <person name="Zhang X.-C."/>
            <person name="Shinozaki K."/>
            <person name="Nguyen H.T."/>
            <person name="Wing R.A."/>
            <person name="Cregan P."/>
            <person name="Specht J."/>
            <person name="Grimwood J."/>
            <person name="Rokhsar D."/>
            <person name="Stacey G."/>
            <person name="Shoemaker R.C."/>
            <person name="Jackson S.A."/>
        </authorList>
    </citation>
    <scope>NUCLEOTIDE SEQUENCE</scope>
    <source>
        <strain evidence="2">cv. Williams 82</strain>
        <tissue evidence="1">Callus</tissue>
    </source>
</reference>
<dbReference type="EMBL" id="CM000848">
    <property type="protein sequence ID" value="KRH10471.1"/>
    <property type="molecule type" value="Genomic_DNA"/>
</dbReference>
<organism evidence="1">
    <name type="scientific">Glycine max</name>
    <name type="common">Soybean</name>
    <name type="synonym">Glycine hispida</name>
    <dbReference type="NCBI Taxonomy" id="3847"/>
    <lineage>
        <taxon>Eukaryota</taxon>
        <taxon>Viridiplantae</taxon>
        <taxon>Streptophyta</taxon>
        <taxon>Embryophyta</taxon>
        <taxon>Tracheophyta</taxon>
        <taxon>Spermatophyta</taxon>
        <taxon>Magnoliopsida</taxon>
        <taxon>eudicotyledons</taxon>
        <taxon>Gunneridae</taxon>
        <taxon>Pentapetalae</taxon>
        <taxon>rosids</taxon>
        <taxon>fabids</taxon>
        <taxon>Fabales</taxon>
        <taxon>Fabaceae</taxon>
        <taxon>Papilionoideae</taxon>
        <taxon>50 kb inversion clade</taxon>
        <taxon>NPAAA clade</taxon>
        <taxon>indigoferoid/millettioid clade</taxon>
        <taxon>Phaseoleae</taxon>
        <taxon>Glycine</taxon>
        <taxon>Glycine subgen. Soja</taxon>
    </lineage>
</organism>
<dbReference type="Proteomes" id="UP000008827">
    <property type="component" value="Chromosome 15"/>
</dbReference>
<dbReference type="Gramene" id="KRH10471">
    <property type="protein sequence ID" value="KRH10471"/>
    <property type="gene ID" value="GLYMA_15G049400"/>
</dbReference>
<dbReference type="AlphaFoldDB" id="A0A0R0FX51"/>
<dbReference type="EnsemblPlants" id="KRH10469">
    <property type="protein sequence ID" value="KRH10469"/>
    <property type="gene ID" value="GLYMA_15G049400"/>
</dbReference>
<dbReference type="EMBL" id="CM000848">
    <property type="protein sequence ID" value="KRH10470.1"/>
    <property type="molecule type" value="Genomic_DNA"/>
</dbReference>
<reference evidence="2" key="2">
    <citation type="submission" date="2018-02" db="UniProtKB">
        <authorList>
            <consortium name="EnsemblPlants"/>
        </authorList>
    </citation>
    <scope>IDENTIFICATION</scope>
    <source>
        <strain evidence="2">Williams 82</strain>
    </source>
</reference>
<dbReference type="EMBL" id="CM000848">
    <property type="protein sequence ID" value="KRH10469.1"/>
    <property type="molecule type" value="Genomic_DNA"/>
</dbReference>
<dbReference type="EnsemblPlants" id="KRH10470">
    <property type="protein sequence ID" value="KRH10470"/>
    <property type="gene ID" value="GLYMA_15G049400"/>
</dbReference>
<dbReference type="EnsemblPlants" id="KRH10471">
    <property type="protein sequence ID" value="KRH10471"/>
    <property type="gene ID" value="GLYMA_15G049400"/>
</dbReference>
<dbReference type="Gramene" id="KRH10470">
    <property type="protein sequence ID" value="KRH10470"/>
    <property type="gene ID" value="GLYMA_15G049400"/>
</dbReference>
<accession>A0A0R0FX51</accession>
<evidence type="ECO:0000313" key="1">
    <source>
        <dbReference type="EMBL" id="KRH10471.1"/>
    </source>
</evidence>
<dbReference type="Gramene" id="KRH10469">
    <property type="protein sequence ID" value="KRH10469"/>
    <property type="gene ID" value="GLYMA_15G049400"/>
</dbReference>
<sequence>MGYLLLSTAKMKTMSASEWHKKKLYMFNKITMSFAEPNYFKYFYSFEKSLGAKQAAIMLRRL</sequence>
<protein>
    <submittedName>
        <fullName evidence="1 2">Uncharacterized protein</fullName>
    </submittedName>
</protein>
<name>A0A0R0FX51_SOYBN</name>